<dbReference type="Proteomes" id="UP000199075">
    <property type="component" value="Unassembled WGS sequence"/>
</dbReference>
<proteinExistence type="predicted"/>
<protein>
    <submittedName>
        <fullName evidence="1">Uncharacterized protein</fullName>
    </submittedName>
</protein>
<keyword evidence="2" id="KW-1185">Reference proteome</keyword>
<evidence type="ECO:0000313" key="2">
    <source>
        <dbReference type="Proteomes" id="UP000199075"/>
    </source>
</evidence>
<dbReference type="AlphaFoldDB" id="A0A1H0IAR6"/>
<sequence length="109" mass="12960">MSDTPIYPRLAEQLSLDDWHDMLIFSTRYCLGRRTIAAAYRAQRLAKLWPILPSATKRIIRRDLEREFERDDIARQGDQQLYHLPLGMDCDRAAWEQVRQAWIREESLA</sequence>
<reference evidence="2" key="1">
    <citation type="submission" date="2016-10" db="EMBL/GenBank/DDBJ databases">
        <authorList>
            <person name="Varghese N."/>
            <person name="Submissions S."/>
        </authorList>
    </citation>
    <scope>NUCLEOTIDE SEQUENCE [LARGE SCALE GENOMIC DNA]</scope>
    <source>
        <strain evidence="2">CGMCC 1.6444</strain>
    </source>
</reference>
<dbReference type="STRING" id="419597.SAMN04487957_10551"/>
<dbReference type="RefSeq" id="WP_089678342.1">
    <property type="nucleotide sequence ID" value="NZ_FNIV01000005.1"/>
</dbReference>
<accession>A0A1H0IAR6</accession>
<organism evidence="1 2">
    <name type="scientific">Halomonas shengliensis</name>
    <dbReference type="NCBI Taxonomy" id="419597"/>
    <lineage>
        <taxon>Bacteria</taxon>
        <taxon>Pseudomonadati</taxon>
        <taxon>Pseudomonadota</taxon>
        <taxon>Gammaproteobacteria</taxon>
        <taxon>Oceanospirillales</taxon>
        <taxon>Halomonadaceae</taxon>
        <taxon>Halomonas</taxon>
    </lineage>
</organism>
<dbReference type="EMBL" id="FNIV01000005">
    <property type="protein sequence ID" value="SDO28549.1"/>
    <property type="molecule type" value="Genomic_DNA"/>
</dbReference>
<gene>
    <name evidence="1" type="ORF">SAMN04487957_10551</name>
</gene>
<evidence type="ECO:0000313" key="1">
    <source>
        <dbReference type="EMBL" id="SDO28549.1"/>
    </source>
</evidence>
<name>A0A1H0IAR6_9GAMM</name>